<dbReference type="NCBIfam" id="NF005834">
    <property type="entry name" value="PRK07738.1"/>
    <property type="match status" value="1"/>
</dbReference>
<evidence type="ECO:0000313" key="2">
    <source>
        <dbReference type="Proteomes" id="UP000602050"/>
    </source>
</evidence>
<keyword evidence="2" id="KW-1185">Reference proteome</keyword>
<dbReference type="Pfam" id="PF03646">
    <property type="entry name" value="FlaG"/>
    <property type="match status" value="1"/>
</dbReference>
<dbReference type="AlphaFoldDB" id="A0A8J2ZSW1"/>
<dbReference type="Gene3D" id="3.30.160.170">
    <property type="entry name" value="FlaG-like"/>
    <property type="match status" value="1"/>
</dbReference>
<dbReference type="PANTHER" id="PTHR37166:SF1">
    <property type="entry name" value="PROTEIN FLAG"/>
    <property type="match status" value="1"/>
</dbReference>
<gene>
    <name evidence="1" type="primary">yvyC</name>
    <name evidence="1" type="ORF">GCM10010978_15290</name>
</gene>
<evidence type="ECO:0008006" key="3">
    <source>
        <dbReference type="Google" id="ProtNLM"/>
    </source>
</evidence>
<dbReference type="SUPFAM" id="SSF160214">
    <property type="entry name" value="FlaG-like"/>
    <property type="match status" value="1"/>
</dbReference>
<dbReference type="InterPro" id="IPR005186">
    <property type="entry name" value="FlaG"/>
</dbReference>
<organism evidence="1 2">
    <name type="scientific">Compostibacillus humi</name>
    <dbReference type="NCBI Taxonomy" id="1245525"/>
    <lineage>
        <taxon>Bacteria</taxon>
        <taxon>Bacillati</taxon>
        <taxon>Bacillota</taxon>
        <taxon>Bacilli</taxon>
        <taxon>Bacillales</taxon>
        <taxon>Bacillaceae</taxon>
        <taxon>Compostibacillus</taxon>
    </lineage>
</organism>
<evidence type="ECO:0000313" key="1">
    <source>
        <dbReference type="EMBL" id="GGH75431.1"/>
    </source>
</evidence>
<name>A0A8J2ZSW1_9BACI</name>
<proteinExistence type="predicted"/>
<dbReference type="PANTHER" id="PTHR37166">
    <property type="entry name" value="PROTEIN FLAG"/>
    <property type="match status" value="1"/>
</dbReference>
<reference evidence="1" key="1">
    <citation type="journal article" date="2014" name="Int. J. Syst. Evol. Microbiol.">
        <title>Complete genome sequence of Corynebacterium casei LMG S-19264T (=DSM 44701T), isolated from a smear-ripened cheese.</title>
        <authorList>
            <consortium name="US DOE Joint Genome Institute (JGI-PGF)"/>
            <person name="Walter F."/>
            <person name="Albersmeier A."/>
            <person name="Kalinowski J."/>
            <person name="Ruckert C."/>
        </authorList>
    </citation>
    <scope>NUCLEOTIDE SEQUENCE</scope>
    <source>
        <strain evidence="1">CGMCC 1.12360</strain>
    </source>
</reference>
<accession>A0A8J2ZSW1</accession>
<dbReference type="RefSeq" id="WP_188391798.1">
    <property type="nucleotide sequence ID" value="NZ_BMEV01000023.1"/>
</dbReference>
<protein>
    <recommendedName>
        <fullName evidence="3">Flagellar protein FlaG</fullName>
    </recommendedName>
</protein>
<dbReference type="Proteomes" id="UP000602050">
    <property type="component" value="Unassembled WGS sequence"/>
</dbReference>
<dbReference type="InterPro" id="IPR035924">
    <property type="entry name" value="FlaG-like_sf"/>
</dbReference>
<sequence>MQIDRVTVSQPMSRVNYNVERTTVSDRLHQQMKKYAEKETPFPEEKKHVEDTVNSFNEFMQPMYTNLKFVLHDKLGEYYVKVVDIETDEVIKEIPPEKMLDMYAQMAEFMGLLIDEKV</sequence>
<reference evidence="1" key="2">
    <citation type="submission" date="2020-09" db="EMBL/GenBank/DDBJ databases">
        <authorList>
            <person name="Sun Q."/>
            <person name="Zhou Y."/>
        </authorList>
    </citation>
    <scope>NUCLEOTIDE SEQUENCE</scope>
    <source>
        <strain evidence="1">CGMCC 1.12360</strain>
    </source>
</reference>
<dbReference type="EMBL" id="BMEV01000023">
    <property type="protein sequence ID" value="GGH75431.1"/>
    <property type="molecule type" value="Genomic_DNA"/>
</dbReference>
<comment type="caution">
    <text evidence="1">The sequence shown here is derived from an EMBL/GenBank/DDBJ whole genome shotgun (WGS) entry which is preliminary data.</text>
</comment>